<name>A0A0S3EVJ7_9SPHN</name>
<evidence type="ECO:0000313" key="9">
    <source>
        <dbReference type="Proteomes" id="UP000056968"/>
    </source>
</evidence>
<evidence type="ECO:0000256" key="6">
    <source>
        <dbReference type="ARBA" id="ARBA00038001"/>
    </source>
</evidence>
<dbReference type="GO" id="GO:0051537">
    <property type="term" value="F:2 iron, 2 sulfur cluster binding"/>
    <property type="evidence" value="ECO:0007669"/>
    <property type="project" value="UniProtKB-KW"/>
</dbReference>
<dbReference type="STRING" id="1332080.ATN00_03120"/>
<dbReference type="KEGG" id="sbd:ATN00_03120"/>
<dbReference type="PROSITE" id="PS51296">
    <property type="entry name" value="RIESKE"/>
    <property type="match status" value="1"/>
</dbReference>
<keyword evidence="2" id="KW-0479">Metal-binding</keyword>
<proteinExistence type="inferred from homology"/>
<gene>
    <name evidence="8" type="ORF">ATN00_03120</name>
</gene>
<keyword evidence="3" id="KW-0408">Iron</keyword>
<feature type="domain" description="Rieske" evidence="7">
    <location>
        <begin position="2"/>
        <end position="96"/>
    </location>
</feature>
<evidence type="ECO:0000256" key="3">
    <source>
        <dbReference type="ARBA" id="ARBA00023004"/>
    </source>
</evidence>
<organism evidence="8 9">
    <name type="scientific">Sphingobium baderi</name>
    <dbReference type="NCBI Taxonomy" id="1332080"/>
    <lineage>
        <taxon>Bacteria</taxon>
        <taxon>Pseudomonadati</taxon>
        <taxon>Pseudomonadota</taxon>
        <taxon>Alphaproteobacteria</taxon>
        <taxon>Sphingomonadales</taxon>
        <taxon>Sphingomonadaceae</taxon>
        <taxon>Sphingobium</taxon>
    </lineage>
</organism>
<evidence type="ECO:0000256" key="5">
    <source>
        <dbReference type="ARBA" id="ARBA00034078"/>
    </source>
</evidence>
<evidence type="ECO:0000256" key="1">
    <source>
        <dbReference type="ARBA" id="ARBA00022714"/>
    </source>
</evidence>
<comment type="similarity">
    <text evidence="6">Belongs to the bacterial ring-hydroxylating dioxygenase ferredoxin component family.</text>
</comment>
<evidence type="ECO:0000256" key="4">
    <source>
        <dbReference type="ARBA" id="ARBA00023014"/>
    </source>
</evidence>
<dbReference type="InterPro" id="IPR017941">
    <property type="entry name" value="Rieske_2Fe-2S"/>
</dbReference>
<dbReference type="PANTHER" id="PTHR21496">
    <property type="entry name" value="FERREDOXIN-RELATED"/>
    <property type="match status" value="1"/>
</dbReference>
<comment type="cofactor">
    <cofactor evidence="5">
        <name>[2Fe-2S] cluster</name>
        <dbReference type="ChEBI" id="CHEBI:190135"/>
    </cofactor>
</comment>
<reference evidence="8 9" key="1">
    <citation type="submission" date="2015-11" db="EMBL/GenBank/DDBJ databases">
        <title>A Two-component Flavoprotein Monooxygenase System MeaXY Responsible for para-Hydroxylation of 2-Methyl-6-ethylaniline and 2,6-Diethylaniline in Sphingobium baderi DE-13.</title>
        <authorList>
            <person name="Cheng M."/>
            <person name="Meng Q."/>
            <person name="Yang Y."/>
            <person name="Chu C."/>
            <person name="Yan X."/>
            <person name="He J."/>
            <person name="Li S."/>
        </authorList>
    </citation>
    <scope>NUCLEOTIDE SEQUENCE [LARGE SCALE GENOMIC DNA]</scope>
    <source>
        <strain evidence="8 9">DE-13</strain>
    </source>
</reference>
<dbReference type="CDD" id="cd03467">
    <property type="entry name" value="Rieske"/>
    <property type="match status" value="1"/>
</dbReference>
<dbReference type="GO" id="GO:0046872">
    <property type="term" value="F:metal ion binding"/>
    <property type="evidence" value="ECO:0007669"/>
    <property type="project" value="UniProtKB-KW"/>
</dbReference>
<dbReference type="RefSeq" id="WP_062062022.1">
    <property type="nucleotide sequence ID" value="NZ_CP013264.1"/>
</dbReference>
<dbReference type="Gene3D" id="2.102.10.10">
    <property type="entry name" value="Rieske [2Fe-2S] iron-sulphur domain"/>
    <property type="match status" value="1"/>
</dbReference>
<keyword evidence="4" id="KW-0411">Iron-sulfur</keyword>
<keyword evidence="9" id="KW-1185">Reference proteome</keyword>
<accession>A0A0S3EVJ7</accession>
<dbReference type="EMBL" id="CP013264">
    <property type="protein sequence ID" value="ALR19450.1"/>
    <property type="molecule type" value="Genomic_DNA"/>
</dbReference>
<protein>
    <recommendedName>
        <fullName evidence="7">Rieske domain-containing protein</fullName>
    </recommendedName>
</protein>
<dbReference type="SUPFAM" id="SSF50022">
    <property type="entry name" value="ISP domain"/>
    <property type="match status" value="1"/>
</dbReference>
<dbReference type="InterPro" id="IPR036922">
    <property type="entry name" value="Rieske_2Fe-2S_sf"/>
</dbReference>
<dbReference type="AlphaFoldDB" id="A0A0S3EVJ7"/>
<dbReference type="Pfam" id="PF00355">
    <property type="entry name" value="Rieske"/>
    <property type="match status" value="1"/>
</dbReference>
<evidence type="ECO:0000256" key="2">
    <source>
        <dbReference type="ARBA" id="ARBA00022723"/>
    </source>
</evidence>
<evidence type="ECO:0000313" key="8">
    <source>
        <dbReference type="EMBL" id="ALR19450.1"/>
    </source>
</evidence>
<evidence type="ECO:0000259" key="7">
    <source>
        <dbReference type="PROSITE" id="PS51296"/>
    </source>
</evidence>
<sequence length="101" mass="10940">MMKVGEMSELSAEKPLRVSLGSEKILIFLVNGAPVATAARCPHAHGPLHQGELCGTVLTCPWHGWSFDLVTGECEEDPDLLLQRYDVKVDGNDILVSQVPA</sequence>
<dbReference type="PANTHER" id="PTHR21496:SF0">
    <property type="entry name" value="RIESKE DOMAIN-CONTAINING PROTEIN"/>
    <property type="match status" value="1"/>
</dbReference>
<keyword evidence="1" id="KW-0001">2Fe-2S</keyword>
<dbReference type="Proteomes" id="UP000056968">
    <property type="component" value="Chromosome"/>
</dbReference>